<keyword evidence="1" id="KW-0732">Signal</keyword>
<name>A0AAU7QJK2_9GAMM</name>
<dbReference type="AlphaFoldDB" id="A0AAU7QJK2"/>
<gene>
    <name evidence="2" type="ORF">ABNK63_14435</name>
</gene>
<feature type="chain" id="PRO_5043694758" evidence="1">
    <location>
        <begin position="27"/>
        <end position="152"/>
    </location>
</feature>
<protein>
    <submittedName>
        <fullName evidence="2">DUF3617 family protein</fullName>
    </submittedName>
</protein>
<proteinExistence type="predicted"/>
<organism evidence="2">
    <name type="scientific">Rhodanobacter sp. IGA1.0</name>
    <dbReference type="NCBI Taxonomy" id="3158582"/>
    <lineage>
        <taxon>Bacteria</taxon>
        <taxon>Pseudomonadati</taxon>
        <taxon>Pseudomonadota</taxon>
        <taxon>Gammaproteobacteria</taxon>
        <taxon>Lysobacterales</taxon>
        <taxon>Rhodanobacteraceae</taxon>
        <taxon>Rhodanobacter</taxon>
    </lineage>
</organism>
<dbReference type="Pfam" id="PF12276">
    <property type="entry name" value="DUF3617"/>
    <property type="match status" value="1"/>
</dbReference>
<accession>A0AAU7QJK2</accession>
<dbReference type="RefSeq" id="WP_350016016.1">
    <property type="nucleotide sequence ID" value="NZ_CP157948.1"/>
</dbReference>
<reference evidence="2" key="1">
    <citation type="submission" date="2024-06" db="EMBL/GenBank/DDBJ databases">
        <authorList>
            <person name="Sun Y."/>
        </authorList>
    </citation>
    <scope>NUCLEOTIDE SEQUENCE</scope>
    <source>
        <strain evidence="2">IGA1.0</strain>
    </source>
</reference>
<dbReference type="EMBL" id="CP157948">
    <property type="protein sequence ID" value="XBS89580.1"/>
    <property type="molecule type" value="Genomic_DNA"/>
</dbReference>
<feature type="signal peptide" evidence="1">
    <location>
        <begin position="1"/>
        <end position="26"/>
    </location>
</feature>
<sequence>MSTFPMLRFAALCVFCVIAPTTAAQSDSGNMMKMSITMKMQMAGLGDMPARTVNQNVCTSKDHDMRSMLQQQKDCVVSNYRQQGNVISYHVVCGGNPPRMTGDAQFELLPGGDIKGSMHADSNMNGQAMVMDMTYAGQRTGSCDYTASRQKH</sequence>
<dbReference type="InterPro" id="IPR022061">
    <property type="entry name" value="DUF3617"/>
</dbReference>
<evidence type="ECO:0000256" key="1">
    <source>
        <dbReference type="SAM" id="SignalP"/>
    </source>
</evidence>
<evidence type="ECO:0000313" key="2">
    <source>
        <dbReference type="EMBL" id="XBS89580.1"/>
    </source>
</evidence>